<dbReference type="GO" id="GO:0008324">
    <property type="term" value="F:monoatomic cation transmembrane transporter activity"/>
    <property type="evidence" value="ECO:0007669"/>
    <property type="project" value="InterPro"/>
</dbReference>
<dbReference type="PANTHER" id="PTHR34584">
    <property type="entry name" value="NA(+)/H(+) ANTIPORTER SUBUNIT E1"/>
    <property type="match status" value="1"/>
</dbReference>
<accession>A0A918XMK9</accession>
<dbReference type="Proteomes" id="UP000644693">
    <property type="component" value="Unassembled WGS sequence"/>
</dbReference>
<evidence type="ECO:0000256" key="5">
    <source>
        <dbReference type="ARBA" id="ARBA00022989"/>
    </source>
</evidence>
<dbReference type="GO" id="GO:0005886">
    <property type="term" value="C:plasma membrane"/>
    <property type="evidence" value="ECO:0007669"/>
    <property type="project" value="UniProtKB-SubCell"/>
</dbReference>
<dbReference type="AlphaFoldDB" id="A0A918XMK9"/>
<evidence type="ECO:0000256" key="3">
    <source>
        <dbReference type="ARBA" id="ARBA00022475"/>
    </source>
</evidence>
<proteinExistence type="inferred from homology"/>
<keyword evidence="6 7" id="KW-0472">Membrane</keyword>
<evidence type="ECO:0000313" key="8">
    <source>
        <dbReference type="EMBL" id="GHD38236.1"/>
    </source>
</evidence>
<sequence length="155" mass="17089">MHVILTFILLFAAWLLWSGFFKPLLLTLGVLSCVLVLVLSRRMGFFEKGFFSLHLIGRLLPFWGWLGKELITSNLQVARIVLSPSLPISPTLIKLDALQKEPIGQAILGNSITLTPGTVTIDDHDGQLLVHCLTESGAQALKEGEMNRRVAALDD</sequence>
<reference evidence="8" key="1">
    <citation type="journal article" date="2014" name="Int. J. Syst. Evol. Microbiol.">
        <title>Complete genome sequence of Corynebacterium casei LMG S-19264T (=DSM 44701T), isolated from a smear-ripened cheese.</title>
        <authorList>
            <consortium name="US DOE Joint Genome Institute (JGI-PGF)"/>
            <person name="Walter F."/>
            <person name="Albersmeier A."/>
            <person name="Kalinowski J."/>
            <person name="Ruckert C."/>
        </authorList>
    </citation>
    <scope>NUCLEOTIDE SEQUENCE</scope>
    <source>
        <strain evidence="8">KCTC 23430</strain>
    </source>
</reference>
<keyword evidence="3" id="KW-1003">Cell membrane</keyword>
<keyword evidence="4 7" id="KW-0812">Transmembrane</keyword>
<evidence type="ECO:0000256" key="1">
    <source>
        <dbReference type="ARBA" id="ARBA00004651"/>
    </source>
</evidence>
<reference evidence="8" key="2">
    <citation type="submission" date="2020-09" db="EMBL/GenBank/DDBJ databases">
        <authorList>
            <person name="Sun Q."/>
            <person name="Kim S."/>
        </authorList>
    </citation>
    <scope>NUCLEOTIDE SEQUENCE</scope>
    <source>
        <strain evidence="8">KCTC 23430</strain>
    </source>
</reference>
<name>A0A918XMK9_9GAMM</name>
<evidence type="ECO:0000313" key="9">
    <source>
        <dbReference type="Proteomes" id="UP000644693"/>
    </source>
</evidence>
<comment type="subcellular location">
    <subcellularLocation>
        <location evidence="1">Cell membrane</location>
        <topology evidence="1">Multi-pass membrane protein</topology>
    </subcellularLocation>
</comment>
<dbReference type="PANTHER" id="PTHR34584:SF1">
    <property type="entry name" value="NA(+)_H(+) ANTIPORTER SUBUNIT E1"/>
    <property type="match status" value="1"/>
</dbReference>
<keyword evidence="5 7" id="KW-1133">Transmembrane helix</keyword>
<dbReference type="EMBL" id="BMYM01000003">
    <property type="protein sequence ID" value="GHD38236.1"/>
    <property type="molecule type" value="Genomic_DNA"/>
</dbReference>
<evidence type="ECO:0000256" key="2">
    <source>
        <dbReference type="ARBA" id="ARBA00006228"/>
    </source>
</evidence>
<comment type="caution">
    <text evidence="8">The sequence shown here is derived from an EMBL/GenBank/DDBJ whole genome shotgun (WGS) entry which is preliminary data.</text>
</comment>
<gene>
    <name evidence="8" type="ORF">GCM10007053_28500</name>
</gene>
<dbReference type="RefSeq" id="WP_189478490.1">
    <property type="nucleotide sequence ID" value="NZ_BMYM01000003.1"/>
</dbReference>
<keyword evidence="9" id="KW-1185">Reference proteome</keyword>
<dbReference type="Pfam" id="PF01899">
    <property type="entry name" value="MNHE"/>
    <property type="match status" value="1"/>
</dbReference>
<evidence type="ECO:0000256" key="4">
    <source>
        <dbReference type="ARBA" id="ARBA00022692"/>
    </source>
</evidence>
<organism evidence="8 9">
    <name type="scientific">Parahalioglobus pacificus</name>
    <dbReference type="NCBI Taxonomy" id="930806"/>
    <lineage>
        <taxon>Bacteria</taxon>
        <taxon>Pseudomonadati</taxon>
        <taxon>Pseudomonadota</taxon>
        <taxon>Gammaproteobacteria</taxon>
        <taxon>Cellvibrionales</taxon>
        <taxon>Halieaceae</taxon>
        <taxon>Parahalioglobus</taxon>
    </lineage>
</organism>
<comment type="similarity">
    <text evidence="2">Belongs to the CPA3 antiporters (TC 2.A.63) subunit E family.</text>
</comment>
<evidence type="ECO:0000256" key="6">
    <source>
        <dbReference type="ARBA" id="ARBA00023136"/>
    </source>
</evidence>
<protein>
    <submittedName>
        <fullName evidence="8">Cation transporter</fullName>
    </submittedName>
</protein>
<feature type="transmembrane region" description="Helical" evidence="7">
    <location>
        <begin position="6"/>
        <end position="39"/>
    </location>
</feature>
<dbReference type="InterPro" id="IPR002758">
    <property type="entry name" value="Cation_antiport_E"/>
</dbReference>
<evidence type="ECO:0000256" key="7">
    <source>
        <dbReference type="SAM" id="Phobius"/>
    </source>
</evidence>